<gene>
    <name evidence="3" type="ORF">MCOR_3477</name>
</gene>
<reference evidence="3 4" key="1">
    <citation type="submission" date="2020-06" db="EMBL/GenBank/DDBJ databases">
        <authorList>
            <person name="Li R."/>
            <person name="Bekaert M."/>
        </authorList>
    </citation>
    <scope>NUCLEOTIDE SEQUENCE [LARGE SCALE GENOMIC DNA]</scope>
    <source>
        <strain evidence="4">wild</strain>
    </source>
</reference>
<proteinExistence type="predicted"/>
<dbReference type="Proteomes" id="UP000507470">
    <property type="component" value="Unassembled WGS sequence"/>
</dbReference>
<sequence>MNILQTFVLVLYSSLHTSVDGTCNRNLGPIGSHGCVRLRYYHQYQSATCASNAYVKEKWNNYHHCRDHAKYCWAQCMMERYNISSGPVYNDCKCIPVTTVPTTLIPNNCNYPSGKNCSWFDNCFDKMYSCNGTSVTEIKDLSVRLCHADTPILKLTTKDLDFLAAVKKCFPFFMAPVLKLHHSCTAIENIADEVRKTCLSKPFGGTSLCELGINDIWTIFWSFRNEYATTFIPGLHSFSKKVQKCAQSFTYRLGMISIVKKIKLYFKASVRPYIDITIAEKYLSQLAEVLQLKDNGIMWYADLNEDTCISILFAIRDPLTTTFSSFNASVETVIKAIRQMIKTGESQLHINGFLVNLESVFSCQDFNCLDPNHAVVDDVPYTTVNSKDINHYSSYHKPNHIKIQPSVHSYPDDDDNHHGLAVGGLIGLIFGIVIIIVMCLYRLAMLYEE</sequence>
<evidence type="ECO:0000256" key="1">
    <source>
        <dbReference type="SAM" id="Phobius"/>
    </source>
</evidence>
<keyword evidence="1" id="KW-1133">Transmembrane helix</keyword>
<keyword evidence="2" id="KW-0732">Signal</keyword>
<evidence type="ECO:0000313" key="4">
    <source>
        <dbReference type="Proteomes" id="UP000507470"/>
    </source>
</evidence>
<dbReference type="AlphaFoldDB" id="A0A6J8A6P9"/>
<feature type="signal peptide" evidence="2">
    <location>
        <begin position="1"/>
        <end position="21"/>
    </location>
</feature>
<keyword evidence="4" id="KW-1185">Reference proteome</keyword>
<feature type="chain" id="PRO_5026824963" evidence="2">
    <location>
        <begin position="22"/>
        <end position="449"/>
    </location>
</feature>
<evidence type="ECO:0000313" key="3">
    <source>
        <dbReference type="EMBL" id="CAC5361288.1"/>
    </source>
</evidence>
<accession>A0A6J8A6P9</accession>
<name>A0A6J8A6P9_MYTCO</name>
<organism evidence="3 4">
    <name type="scientific">Mytilus coruscus</name>
    <name type="common">Sea mussel</name>
    <dbReference type="NCBI Taxonomy" id="42192"/>
    <lineage>
        <taxon>Eukaryota</taxon>
        <taxon>Metazoa</taxon>
        <taxon>Spiralia</taxon>
        <taxon>Lophotrochozoa</taxon>
        <taxon>Mollusca</taxon>
        <taxon>Bivalvia</taxon>
        <taxon>Autobranchia</taxon>
        <taxon>Pteriomorphia</taxon>
        <taxon>Mytilida</taxon>
        <taxon>Mytiloidea</taxon>
        <taxon>Mytilidae</taxon>
        <taxon>Mytilinae</taxon>
        <taxon>Mytilus</taxon>
    </lineage>
</organism>
<protein>
    <submittedName>
        <fullName evidence="3">Uncharacterized protein</fullName>
    </submittedName>
</protein>
<evidence type="ECO:0000256" key="2">
    <source>
        <dbReference type="SAM" id="SignalP"/>
    </source>
</evidence>
<keyword evidence="1" id="KW-0812">Transmembrane</keyword>
<keyword evidence="1" id="KW-0472">Membrane</keyword>
<dbReference type="OrthoDB" id="10336862at2759"/>
<feature type="transmembrane region" description="Helical" evidence="1">
    <location>
        <begin position="420"/>
        <end position="444"/>
    </location>
</feature>
<dbReference type="EMBL" id="CACVKT020000586">
    <property type="protein sequence ID" value="CAC5361288.1"/>
    <property type="molecule type" value="Genomic_DNA"/>
</dbReference>